<dbReference type="AlphaFoldDB" id="Q3SW01"/>
<organism evidence="1 2">
    <name type="scientific">Nitrobacter winogradskyi (strain ATCC 25391 / DSM 10237 / CIP 104748 / NCIMB 11846 / Nb-255)</name>
    <dbReference type="NCBI Taxonomy" id="323098"/>
    <lineage>
        <taxon>Bacteria</taxon>
        <taxon>Pseudomonadati</taxon>
        <taxon>Pseudomonadota</taxon>
        <taxon>Alphaproteobacteria</taxon>
        <taxon>Hyphomicrobiales</taxon>
        <taxon>Nitrobacteraceae</taxon>
        <taxon>Nitrobacter</taxon>
    </lineage>
</organism>
<dbReference type="Proteomes" id="UP000002531">
    <property type="component" value="Chromosome"/>
</dbReference>
<dbReference type="eggNOG" id="ENOG503444T">
    <property type="taxonomic scope" value="Bacteria"/>
</dbReference>
<dbReference type="RefSeq" id="WP_011313606.1">
    <property type="nucleotide sequence ID" value="NC_007406.1"/>
</dbReference>
<proteinExistence type="predicted"/>
<reference evidence="1 2" key="1">
    <citation type="journal article" date="2006" name="Appl. Environ. Microbiol.">
        <title>Genome sequence of the chemolithoautotrophic nitrite-oxidizing bacterium Nitrobacter winogradskyi Nb-255.</title>
        <authorList>
            <person name="Starkenburg S.R."/>
            <person name="Chain P.S."/>
            <person name="Sayavedra-Soto L.A."/>
            <person name="Hauser L."/>
            <person name="Land M.L."/>
            <person name="Larimer F.W."/>
            <person name="Malfatti S.A."/>
            <person name="Klotz M.G."/>
            <person name="Bottomley P.J."/>
            <person name="Arp D.J."/>
            <person name="Hickey W.J."/>
        </authorList>
    </citation>
    <scope>NUCLEOTIDE SEQUENCE [LARGE SCALE GENOMIC DNA]</scope>
    <source>
        <strain evidence="2">ATCC 25391 / DSM 10237 / CIP 104748 / NCIMB 11846 / Nb-255</strain>
    </source>
</reference>
<evidence type="ECO:0000313" key="2">
    <source>
        <dbReference type="Proteomes" id="UP000002531"/>
    </source>
</evidence>
<dbReference type="OrthoDB" id="7856690at2"/>
<dbReference type="KEGG" id="nwi:Nwi_0273"/>
<keyword evidence="2" id="KW-1185">Reference proteome</keyword>
<dbReference type="STRING" id="323098.Nwi_0273"/>
<evidence type="ECO:0000313" key="1">
    <source>
        <dbReference type="EMBL" id="ABA03540.1"/>
    </source>
</evidence>
<sequence length="92" mass="10601">MKNGRGDFEPQGLTISYKELGTISIDELMHALIEDIHALKDLYNVQYVKGPRLRLFVTNEYGEVVRVRRPGGGSISYMDTHHYRPACRDYDL</sequence>
<name>Q3SW01_NITWN</name>
<dbReference type="HOGENOM" id="CLU_2410271_0_0_5"/>
<dbReference type="EMBL" id="CP000115">
    <property type="protein sequence ID" value="ABA03540.1"/>
    <property type="molecule type" value="Genomic_DNA"/>
</dbReference>
<accession>Q3SW01</accession>
<protein>
    <submittedName>
        <fullName evidence="1">Uncharacterized protein</fullName>
    </submittedName>
</protein>
<gene>
    <name evidence="1" type="ordered locus">Nwi_0273</name>
</gene>